<dbReference type="Pfam" id="PF01702">
    <property type="entry name" value="TGT"/>
    <property type="match status" value="1"/>
</dbReference>
<dbReference type="UniPathway" id="UPA00392"/>
<dbReference type="PANTHER" id="PTHR46499">
    <property type="entry name" value="QUEUINE TRNA-RIBOSYLTRANSFERASE"/>
    <property type="match status" value="1"/>
</dbReference>
<gene>
    <name evidence="7 9" type="primary">tgt</name>
    <name evidence="9" type="ORF">FDK13_02705</name>
</gene>
<dbReference type="EC" id="2.4.2.29" evidence="7"/>
<feature type="region of interest" description="RNA binding" evidence="7">
    <location>
        <begin position="253"/>
        <end position="259"/>
    </location>
</feature>
<name>A0A4U6D9F4_9BACT</name>
<evidence type="ECO:0000256" key="3">
    <source>
        <dbReference type="ARBA" id="ARBA00022679"/>
    </source>
</evidence>
<dbReference type="HAMAP" id="MF_00168">
    <property type="entry name" value="Q_tRNA_Tgt"/>
    <property type="match status" value="1"/>
</dbReference>
<dbReference type="GO" id="GO:0005829">
    <property type="term" value="C:cytosol"/>
    <property type="evidence" value="ECO:0007669"/>
    <property type="project" value="TreeGrafter"/>
</dbReference>
<feature type="domain" description="tRNA-guanine(15) transglycosylase-like" evidence="8">
    <location>
        <begin position="12"/>
        <end position="371"/>
    </location>
</feature>
<dbReference type="InterPro" id="IPR002616">
    <property type="entry name" value="tRNA_ribo_trans-like"/>
</dbReference>
<dbReference type="PANTHER" id="PTHR46499:SF1">
    <property type="entry name" value="QUEUINE TRNA-RIBOSYLTRANSFERASE"/>
    <property type="match status" value="1"/>
</dbReference>
<keyword evidence="10" id="KW-1185">Reference proteome</keyword>
<dbReference type="RefSeq" id="WP_137338429.1">
    <property type="nucleotide sequence ID" value="NZ_BSQH01000001.1"/>
</dbReference>
<evidence type="ECO:0000313" key="10">
    <source>
        <dbReference type="Proteomes" id="UP000304900"/>
    </source>
</evidence>
<feature type="binding site" evidence="7">
    <location>
        <position position="147"/>
    </location>
    <ligand>
        <name>substrate</name>
    </ligand>
</feature>
<dbReference type="InterPro" id="IPR036511">
    <property type="entry name" value="TGT-like_sf"/>
</dbReference>
<keyword evidence="3 7" id="KW-0808">Transferase</keyword>
<evidence type="ECO:0000256" key="6">
    <source>
        <dbReference type="ARBA" id="ARBA00050112"/>
    </source>
</evidence>
<dbReference type="InterPro" id="IPR004803">
    <property type="entry name" value="TGT"/>
</dbReference>
<comment type="subunit">
    <text evidence="7">Homodimer. Within each dimer, one monomer is responsible for RNA recognition and catalysis, while the other monomer binds to the replacement base PreQ1.</text>
</comment>
<evidence type="ECO:0000256" key="4">
    <source>
        <dbReference type="ARBA" id="ARBA00022694"/>
    </source>
</evidence>
<dbReference type="EMBL" id="SZVO01000001">
    <property type="protein sequence ID" value="TKT94140.1"/>
    <property type="molecule type" value="Genomic_DNA"/>
</dbReference>
<feature type="region of interest" description="RNA binding; important for wobble base 34 recognition" evidence="7">
    <location>
        <begin position="277"/>
        <end position="281"/>
    </location>
</feature>
<dbReference type="InterPro" id="IPR050076">
    <property type="entry name" value="ArchSynthase1/Queuine_TRR"/>
</dbReference>
<comment type="caution">
    <text evidence="7">Lacks conserved residue(s) required for the propagation of feature annotation.</text>
</comment>
<evidence type="ECO:0000256" key="2">
    <source>
        <dbReference type="ARBA" id="ARBA00022676"/>
    </source>
</evidence>
<dbReference type="AlphaFoldDB" id="A0A4U6D9F4"/>
<reference evidence="9 10" key="1">
    <citation type="submission" date="2019-05" db="EMBL/GenBank/DDBJ databases">
        <title>Dyadobacter AR-3-8 sp. nov., isolated from arctic soil.</title>
        <authorList>
            <person name="Chaudhary D.K."/>
        </authorList>
    </citation>
    <scope>NUCLEOTIDE SEQUENCE [LARGE SCALE GENOMIC DNA]</scope>
    <source>
        <strain evidence="9 10">AR-3-8</strain>
    </source>
</reference>
<keyword evidence="4 7" id="KW-0819">tRNA processing</keyword>
<dbReference type="OrthoDB" id="9805417at2"/>
<evidence type="ECO:0000313" key="9">
    <source>
        <dbReference type="EMBL" id="TKT94140.1"/>
    </source>
</evidence>
<feature type="binding site" evidence="7">
    <location>
        <position position="195"/>
    </location>
    <ligand>
        <name>substrate</name>
    </ligand>
</feature>
<evidence type="ECO:0000259" key="8">
    <source>
        <dbReference type="Pfam" id="PF01702"/>
    </source>
</evidence>
<dbReference type="Gene3D" id="3.20.20.105">
    <property type="entry name" value="Queuine tRNA-ribosyltransferase-like"/>
    <property type="match status" value="1"/>
</dbReference>
<feature type="binding site" evidence="7">
    <location>
        <position position="222"/>
    </location>
    <ligand>
        <name>substrate</name>
    </ligand>
</feature>
<dbReference type="FunFam" id="3.20.20.105:FF:000001">
    <property type="entry name" value="Queuine tRNA-ribosyltransferase"/>
    <property type="match status" value="1"/>
</dbReference>
<comment type="caution">
    <text evidence="9">The sequence shown here is derived from an EMBL/GenBank/DDBJ whole genome shotgun (WGS) entry which is preliminary data.</text>
</comment>
<dbReference type="GO" id="GO:0008479">
    <property type="term" value="F:tRNA-guanosine(34) queuine transglycosylase activity"/>
    <property type="evidence" value="ECO:0007669"/>
    <property type="project" value="UniProtKB-UniRule"/>
</dbReference>
<organism evidence="9 10">
    <name type="scientific">Dyadobacter frigoris</name>
    <dbReference type="NCBI Taxonomy" id="2576211"/>
    <lineage>
        <taxon>Bacteria</taxon>
        <taxon>Pseudomonadati</taxon>
        <taxon>Bacteroidota</taxon>
        <taxon>Cytophagia</taxon>
        <taxon>Cytophagales</taxon>
        <taxon>Spirosomataceae</taxon>
        <taxon>Dyadobacter</taxon>
    </lineage>
</organism>
<evidence type="ECO:0000256" key="1">
    <source>
        <dbReference type="ARBA" id="ARBA00004691"/>
    </source>
</evidence>
<evidence type="ECO:0000256" key="5">
    <source>
        <dbReference type="ARBA" id="ARBA00022785"/>
    </source>
</evidence>
<protein>
    <recommendedName>
        <fullName evidence="7">Queuine tRNA-ribosyltransferase</fullName>
        <ecNumber evidence="7">2.4.2.29</ecNumber>
    </recommendedName>
    <alternativeName>
        <fullName evidence="7">Guanine insertion enzyme</fullName>
    </alternativeName>
    <alternativeName>
        <fullName evidence="7">tRNA-guanine transglycosylase</fullName>
    </alternativeName>
</protein>
<comment type="similarity">
    <text evidence="7">Belongs to the queuine tRNA-ribosyltransferase family.</text>
</comment>
<dbReference type="NCBIfam" id="TIGR00430">
    <property type="entry name" value="Q_tRNA_tgt"/>
    <property type="match status" value="1"/>
</dbReference>
<comment type="pathway">
    <text evidence="1 7">tRNA modification; tRNA-queuosine biosynthesis.</text>
</comment>
<dbReference type="GO" id="GO:0008616">
    <property type="term" value="P:tRNA queuosine(34) biosynthetic process"/>
    <property type="evidence" value="ECO:0007669"/>
    <property type="project" value="UniProtKB-UniRule"/>
</dbReference>
<keyword evidence="5 7" id="KW-0671">Queuosine biosynthesis</keyword>
<dbReference type="NCBIfam" id="TIGR00449">
    <property type="entry name" value="tgt_general"/>
    <property type="match status" value="1"/>
</dbReference>
<proteinExistence type="inferred from homology"/>
<dbReference type="Proteomes" id="UP000304900">
    <property type="component" value="Unassembled WGS sequence"/>
</dbReference>
<sequence length="377" mass="42200">MKFTLQTQDQHSKARAGLVETDHGTIQTPIFMPVGTAGTVKAVHQRELKDDIKAQIILGNTYHLYLRPGLDIIHKAGGLHGFNGWDKPILTDSGGYQVYSLAGTGRKINEQGVVFKSHIDGGIHTFTPEGVMDIQRTIGADIIMAFDECTPYPCDFTYARNSMEMTHRWLGRCCTRFDETQPLYNHSQTLFPIVQGSVYKDLRKQSAEVIASYEREGNAIGGLSVGEPAEIMYELTEVVCDILPKDKPRYLMGVGTPANILECIALGVDMFDCVMPTRNARNGMIFTTEGIINIKNEKWKDDLSPLDKNLGGYVSTFYSKAYLRHLVKSEEMLGAQIASVQNLTFYLWLVNTAREKIIDGTFSSWKAGIEKKLMQRL</sequence>
<accession>A0A4U6D9F4</accession>
<evidence type="ECO:0000256" key="7">
    <source>
        <dbReference type="HAMAP-Rule" id="MF_00168"/>
    </source>
</evidence>
<keyword evidence="2 7" id="KW-0328">Glycosyltransferase</keyword>
<feature type="active site" description="Proton acceptor" evidence="7">
    <location>
        <position position="92"/>
    </location>
</feature>
<dbReference type="SUPFAM" id="SSF51713">
    <property type="entry name" value="tRNA-guanine transglycosylase"/>
    <property type="match status" value="1"/>
</dbReference>
<comment type="catalytic activity">
    <reaction evidence="6 7">
        <text>7-aminomethyl-7-carbaguanine + guanosine(34) in tRNA = 7-aminomethyl-7-carbaguanosine(34) in tRNA + guanine</text>
        <dbReference type="Rhea" id="RHEA:24104"/>
        <dbReference type="Rhea" id="RHEA-COMP:10341"/>
        <dbReference type="Rhea" id="RHEA-COMP:10342"/>
        <dbReference type="ChEBI" id="CHEBI:16235"/>
        <dbReference type="ChEBI" id="CHEBI:58703"/>
        <dbReference type="ChEBI" id="CHEBI:74269"/>
        <dbReference type="ChEBI" id="CHEBI:82833"/>
        <dbReference type="EC" id="2.4.2.29"/>
    </reaction>
</comment>
<comment type="function">
    <text evidence="7">Catalyzes the base-exchange of a guanine (G) residue with the queuine precursor 7-aminomethyl-7-deazaguanine (PreQ1) at position 34 (anticodon wobble position) in tRNAs with GU(N) anticodons (tRNA-Asp, -Asn, -His and -Tyr). Catalysis occurs through a double-displacement mechanism. The nucleophile active site attacks the C1' of nucleotide 34 to detach the guanine base from the RNA, forming a covalent enzyme-RNA intermediate. The proton acceptor active site deprotonates the incoming PreQ1, allowing a nucleophilic attack on the C1' of the ribose to form the product. After dissociation, two additional enzymatic reactions on the tRNA convert PreQ1 to queuine (Q), resulting in the hypermodified nucleoside queuosine (7-(((4,5-cis-dihydroxy-2-cyclopenten-1-yl)amino)methyl)-7-deazaguanosine).</text>
</comment>
<feature type="active site" description="Nucleophile" evidence="7">
    <location>
        <position position="272"/>
    </location>
</feature>
<feature type="binding site" evidence="7">
    <location>
        <begin position="92"/>
        <end position="96"/>
    </location>
    <ligand>
        <name>substrate</name>
    </ligand>
</feature>